<dbReference type="PANTHER" id="PTHR33910">
    <property type="entry name" value="PROTEIN TRANSLOCASE SUBUNIT SECE"/>
    <property type="match status" value="1"/>
</dbReference>
<dbReference type="EMBL" id="FWEV01000015">
    <property type="protein sequence ID" value="SLM27793.1"/>
    <property type="molecule type" value="Genomic_DNA"/>
</dbReference>
<dbReference type="STRING" id="1246637.MTBBW1_1110054"/>
<keyword evidence="11" id="KW-1185">Reference proteome</keyword>
<keyword evidence="4 9" id="KW-0812">Transmembrane</keyword>
<dbReference type="GO" id="GO:0005886">
    <property type="term" value="C:plasma membrane"/>
    <property type="evidence" value="ECO:0007669"/>
    <property type="project" value="UniProtKB-SubCell"/>
</dbReference>
<keyword evidence="6 9" id="KW-1133">Transmembrane helix</keyword>
<evidence type="ECO:0000313" key="11">
    <source>
        <dbReference type="Proteomes" id="UP000191931"/>
    </source>
</evidence>
<dbReference type="Pfam" id="PF00584">
    <property type="entry name" value="SecE"/>
    <property type="match status" value="1"/>
</dbReference>
<evidence type="ECO:0000256" key="6">
    <source>
        <dbReference type="ARBA" id="ARBA00022989"/>
    </source>
</evidence>
<keyword evidence="2 9" id="KW-0813">Transport</keyword>
<evidence type="ECO:0000256" key="2">
    <source>
        <dbReference type="ARBA" id="ARBA00022448"/>
    </source>
</evidence>
<accession>A0A1W1H5N9</accession>
<feature type="transmembrane region" description="Helical" evidence="9">
    <location>
        <begin position="69"/>
        <end position="90"/>
    </location>
</feature>
<evidence type="ECO:0000256" key="1">
    <source>
        <dbReference type="ARBA" id="ARBA00004370"/>
    </source>
</evidence>
<name>A0A1W1H5N9_9BACT</name>
<dbReference type="Gene3D" id="1.20.5.1030">
    <property type="entry name" value="Preprotein translocase secy subunit"/>
    <property type="match status" value="1"/>
</dbReference>
<dbReference type="GO" id="GO:0043952">
    <property type="term" value="P:protein transport by the Sec complex"/>
    <property type="evidence" value="ECO:0007669"/>
    <property type="project" value="UniProtKB-UniRule"/>
</dbReference>
<protein>
    <recommendedName>
        <fullName evidence="9">Protein translocase subunit SecE</fullName>
    </recommendedName>
</protein>
<dbReference type="HAMAP" id="MF_00422">
    <property type="entry name" value="SecE"/>
    <property type="match status" value="1"/>
</dbReference>
<dbReference type="GO" id="GO:0065002">
    <property type="term" value="P:intracellular protein transmembrane transport"/>
    <property type="evidence" value="ECO:0007669"/>
    <property type="project" value="UniProtKB-UniRule"/>
</dbReference>
<dbReference type="Proteomes" id="UP000191931">
    <property type="component" value="Unassembled WGS sequence"/>
</dbReference>
<dbReference type="PANTHER" id="PTHR33910:SF1">
    <property type="entry name" value="PROTEIN TRANSLOCASE SUBUNIT SECE"/>
    <property type="match status" value="1"/>
</dbReference>
<comment type="similarity">
    <text evidence="9">Belongs to the SecE/SEC61-gamma family.</text>
</comment>
<dbReference type="GO" id="GO:0006605">
    <property type="term" value="P:protein targeting"/>
    <property type="evidence" value="ECO:0007669"/>
    <property type="project" value="UniProtKB-UniRule"/>
</dbReference>
<dbReference type="InterPro" id="IPR001901">
    <property type="entry name" value="Translocase_SecE/Sec61-g"/>
</dbReference>
<evidence type="ECO:0000256" key="4">
    <source>
        <dbReference type="ARBA" id="ARBA00022692"/>
    </source>
</evidence>
<organism evidence="10 11">
    <name type="scientific">Desulfamplus magnetovallimortis</name>
    <dbReference type="NCBI Taxonomy" id="1246637"/>
    <lineage>
        <taxon>Bacteria</taxon>
        <taxon>Pseudomonadati</taxon>
        <taxon>Thermodesulfobacteriota</taxon>
        <taxon>Desulfobacteria</taxon>
        <taxon>Desulfobacterales</taxon>
        <taxon>Desulfobacteraceae</taxon>
        <taxon>Desulfamplus</taxon>
    </lineage>
</organism>
<keyword evidence="8 9" id="KW-0472">Membrane</keyword>
<dbReference type="PROSITE" id="PS01067">
    <property type="entry name" value="SECE_SEC61G"/>
    <property type="match status" value="1"/>
</dbReference>
<evidence type="ECO:0000313" key="10">
    <source>
        <dbReference type="EMBL" id="SLM27793.1"/>
    </source>
</evidence>
<evidence type="ECO:0000256" key="3">
    <source>
        <dbReference type="ARBA" id="ARBA00022475"/>
    </source>
</evidence>
<comment type="function">
    <text evidence="9">Essential subunit of the Sec protein translocation channel SecYEG. Clamps together the 2 halves of SecY. May contact the channel plug during translocation.</text>
</comment>
<comment type="subcellular location">
    <subcellularLocation>
        <location evidence="9">Cell membrane</location>
        <topology evidence="9">Single-pass membrane protein</topology>
    </subcellularLocation>
    <subcellularLocation>
        <location evidence="1">Membrane</location>
    </subcellularLocation>
</comment>
<dbReference type="GO" id="GO:0009306">
    <property type="term" value="P:protein secretion"/>
    <property type="evidence" value="ECO:0007669"/>
    <property type="project" value="UniProtKB-UniRule"/>
</dbReference>
<reference evidence="10 11" key="1">
    <citation type="submission" date="2017-03" db="EMBL/GenBank/DDBJ databases">
        <authorList>
            <person name="Afonso C.L."/>
            <person name="Miller P.J."/>
            <person name="Scott M.A."/>
            <person name="Spackman E."/>
            <person name="Goraichik I."/>
            <person name="Dimitrov K.M."/>
            <person name="Suarez D.L."/>
            <person name="Swayne D.E."/>
        </authorList>
    </citation>
    <scope>NUCLEOTIDE SEQUENCE [LARGE SCALE GENOMIC DNA]</scope>
    <source>
        <strain evidence="10">PRJEB14757</strain>
    </source>
</reference>
<dbReference type="AlphaFoldDB" id="A0A1W1H5N9"/>
<evidence type="ECO:0000256" key="5">
    <source>
        <dbReference type="ARBA" id="ARBA00022927"/>
    </source>
</evidence>
<evidence type="ECO:0000256" key="8">
    <source>
        <dbReference type="ARBA" id="ARBA00023136"/>
    </source>
</evidence>
<gene>
    <name evidence="9" type="primary">secE</name>
    <name evidence="10" type="ORF">MTBBW1_1110054</name>
</gene>
<dbReference type="RefSeq" id="WP_245809374.1">
    <property type="nucleotide sequence ID" value="NZ_LT828546.1"/>
</dbReference>
<keyword evidence="7 9" id="KW-0811">Translocation</keyword>
<dbReference type="GO" id="GO:0008320">
    <property type="term" value="F:protein transmembrane transporter activity"/>
    <property type="evidence" value="ECO:0007669"/>
    <property type="project" value="UniProtKB-UniRule"/>
</dbReference>
<dbReference type="NCBIfam" id="TIGR00964">
    <property type="entry name" value="secE_bact"/>
    <property type="match status" value="1"/>
</dbReference>
<sequence length="103" mass="11139">MAVDGDAQVSNSSVASAQSLPKSVFKNVKTMTAQTVVEGDLNLFQKAAQFLREVQAELRKVTWPNRKQTAGSTFVVIIMVFIVAAFLGLVDITLSKLVQLVLA</sequence>
<evidence type="ECO:0000256" key="7">
    <source>
        <dbReference type="ARBA" id="ARBA00023010"/>
    </source>
</evidence>
<dbReference type="InterPro" id="IPR038379">
    <property type="entry name" value="SecE_sf"/>
</dbReference>
<evidence type="ECO:0000256" key="9">
    <source>
        <dbReference type="HAMAP-Rule" id="MF_00422"/>
    </source>
</evidence>
<keyword evidence="5 9" id="KW-0653">Protein transport</keyword>
<proteinExistence type="inferred from homology"/>
<keyword evidence="3 9" id="KW-1003">Cell membrane</keyword>
<dbReference type="InterPro" id="IPR005807">
    <property type="entry name" value="SecE_bac"/>
</dbReference>
<comment type="subunit">
    <text evidence="9">Component of the Sec protein translocase complex. Heterotrimer consisting of SecY, SecE and SecG subunits. The heterotrimers can form oligomers, although 1 heterotrimer is thought to be able to translocate proteins. Interacts with the ribosome. Interacts with SecDF, and other proteins may be involved. Interacts with SecA.</text>
</comment>